<sequence length="173" mass="18713">MTSFSRKYPAADVKVLTAARSVIAQVCPLLAFTGVLLGVALFWMTRTGDWGPVLLVWSQLAKPAVLGLAVPFALHESAHVFALKRIPTVTHIVIERTTWRTSVVPSGTMSARHTVLVALIGPGACVAVGTLLWASGLGRALAWWYLAHVLFLLPFFGDGRALWNSLPEALRKS</sequence>
<dbReference type="AlphaFoldDB" id="A0A7K3RSR7"/>
<evidence type="ECO:0008006" key="4">
    <source>
        <dbReference type="Google" id="ProtNLM"/>
    </source>
</evidence>
<proteinExistence type="predicted"/>
<name>A0A7K3RSR7_9ACTN</name>
<keyword evidence="1" id="KW-0812">Transmembrane</keyword>
<evidence type="ECO:0000256" key="1">
    <source>
        <dbReference type="SAM" id="Phobius"/>
    </source>
</evidence>
<feature type="transmembrane region" description="Helical" evidence="1">
    <location>
        <begin position="21"/>
        <end position="44"/>
    </location>
</feature>
<accession>A0A7K3RSR7</accession>
<keyword evidence="1" id="KW-0472">Membrane</keyword>
<protein>
    <recommendedName>
        <fullName evidence="4">DUF3267 domain-containing protein</fullName>
    </recommendedName>
</protein>
<dbReference type="RefSeq" id="WP_164201022.1">
    <property type="nucleotide sequence ID" value="NZ_JAAGMP010000411.1"/>
</dbReference>
<feature type="transmembrane region" description="Helical" evidence="1">
    <location>
        <begin position="142"/>
        <end position="163"/>
    </location>
</feature>
<reference evidence="2 3" key="1">
    <citation type="submission" date="2020-01" db="EMBL/GenBank/DDBJ databases">
        <title>Insect and environment-associated Actinomycetes.</title>
        <authorList>
            <person name="Currrie C."/>
            <person name="Chevrette M."/>
            <person name="Carlson C."/>
            <person name="Stubbendieck R."/>
            <person name="Wendt-Pienkowski E."/>
        </authorList>
    </citation>
    <scope>NUCLEOTIDE SEQUENCE [LARGE SCALE GENOMIC DNA]</scope>
    <source>
        <strain evidence="2 3">SID7590</strain>
    </source>
</reference>
<evidence type="ECO:0000313" key="2">
    <source>
        <dbReference type="EMBL" id="NEC18286.1"/>
    </source>
</evidence>
<dbReference type="EMBL" id="JAAGMP010000411">
    <property type="protein sequence ID" value="NEC18286.1"/>
    <property type="molecule type" value="Genomic_DNA"/>
</dbReference>
<keyword evidence="1" id="KW-1133">Transmembrane helix</keyword>
<gene>
    <name evidence="2" type="ORF">G3I50_08415</name>
</gene>
<evidence type="ECO:0000313" key="3">
    <source>
        <dbReference type="Proteomes" id="UP000469670"/>
    </source>
</evidence>
<feature type="transmembrane region" description="Helical" evidence="1">
    <location>
        <begin position="50"/>
        <end position="74"/>
    </location>
</feature>
<comment type="caution">
    <text evidence="2">The sequence shown here is derived from an EMBL/GenBank/DDBJ whole genome shotgun (WGS) entry which is preliminary data.</text>
</comment>
<organism evidence="2 3">
    <name type="scientific">Streptomyces parvus</name>
    <dbReference type="NCBI Taxonomy" id="66428"/>
    <lineage>
        <taxon>Bacteria</taxon>
        <taxon>Bacillati</taxon>
        <taxon>Actinomycetota</taxon>
        <taxon>Actinomycetes</taxon>
        <taxon>Kitasatosporales</taxon>
        <taxon>Streptomycetaceae</taxon>
        <taxon>Streptomyces</taxon>
    </lineage>
</organism>
<dbReference type="Proteomes" id="UP000469670">
    <property type="component" value="Unassembled WGS sequence"/>
</dbReference>
<feature type="transmembrane region" description="Helical" evidence="1">
    <location>
        <begin position="115"/>
        <end position="136"/>
    </location>
</feature>